<evidence type="ECO:0000256" key="1">
    <source>
        <dbReference type="ARBA" id="ARBA00004651"/>
    </source>
</evidence>
<dbReference type="SUPFAM" id="SSF52540">
    <property type="entry name" value="P-loop containing nucleoside triphosphate hydrolases"/>
    <property type="match status" value="1"/>
</dbReference>
<dbReference type="PROSITE" id="PS50929">
    <property type="entry name" value="ABC_TM1F"/>
    <property type="match status" value="1"/>
</dbReference>
<evidence type="ECO:0000259" key="11">
    <source>
        <dbReference type="PROSITE" id="PS50929"/>
    </source>
</evidence>
<dbReference type="PANTHER" id="PTHR43394:SF1">
    <property type="entry name" value="ATP-BINDING CASSETTE SUB-FAMILY B MEMBER 10, MITOCHONDRIAL"/>
    <property type="match status" value="1"/>
</dbReference>
<evidence type="ECO:0000256" key="5">
    <source>
        <dbReference type="ARBA" id="ARBA00022840"/>
    </source>
</evidence>
<evidence type="ECO:0000256" key="6">
    <source>
        <dbReference type="ARBA" id="ARBA00022989"/>
    </source>
</evidence>
<feature type="region of interest" description="Disordered" evidence="8">
    <location>
        <begin position="605"/>
        <end position="633"/>
    </location>
</feature>
<evidence type="ECO:0000313" key="12">
    <source>
        <dbReference type="EMBL" id="OHA21181.1"/>
    </source>
</evidence>
<name>A0A1G2MDS3_9BACT</name>
<feature type="transmembrane region" description="Helical" evidence="9">
    <location>
        <begin position="255"/>
        <end position="275"/>
    </location>
</feature>
<comment type="caution">
    <text evidence="12">The sequence shown here is derived from an EMBL/GenBank/DDBJ whole genome shotgun (WGS) entry which is preliminary data.</text>
</comment>
<proteinExistence type="predicted"/>
<dbReference type="Pfam" id="PF00664">
    <property type="entry name" value="ABC_membrane"/>
    <property type="match status" value="1"/>
</dbReference>
<dbReference type="GO" id="GO:0005886">
    <property type="term" value="C:plasma membrane"/>
    <property type="evidence" value="ECO:0007669"/>
    <property type="project" value="UniProtKB-SubCell"/>
</dbReference>
<sequence length="633" mass="71882">MEKIQYPHIRLKDILRAFWKGAHRYKWRLCLLVSSVGVVGIVEIIVPLFYKRFFDVIIAATDKAKTAQILIEIIVYILGLNLLIWLFYRIATFVDNRFLTDMAAVLRQNAFDYLIHHSSSFFNNNFTGSLVQRVNRFARAFDRLADKIIWQVIPLLLKILGVGIVLYFYKPMMALIMLCWTLLFLFFNYLVSMWKLTYDIRVSEADSKTTGILADTITNHSAVQFFTGAMYESRNFRKVTEHQARAHKLSLDISALVEAGQAFLIFLIEFFVFYITVGAWQADAATIGFFVLMQAYILGLTHRLWEFSRVVRDLYESYADAKEMVEIMHLPYEIQDTPMAKPLQVKNGKIEFRSVSFGFQKAREVLHDLSINIAPGEKVALVGPSGAGKSTIIKLLLRAHELTKGQIFIDGQDIASVTLESLRQNIGLVPQDTLLFHRTLKENIRYGRMEAVNEEVWRAACLSHSDEFIKDLSYGIETYVGERGIKLSGGERQRVSIARAILKNSPILVLDEATSSLDSRSEMLIQDALDTLMRGKTVIVIAHRLSTIKKMDRIVVLEKGRVVETGTHDELLAKEMGLYNVLWTLQAGGFIRDGAQMEDISETMESPLQDENGNVSAEGENVNTPKGHSAPEV</sequence>
<feature type="transmembrane region" description="Helical" evidence="9">
    <location>
        <begin position="69"/>
        <end position="88"/>
    </location>
</feature>
<dbReference type="GO" id="GO:0005524">
    <property type="term" value="F:ATP binding"/>
    <property type="evidence" value="ECO:0007669"/>
    <property type="project" value="UniProtKB-KW"/>
</dbReference>
<keyword evidence="6 9" id="KW-1133">Transmembrane helix</keyword>
<dbReference type="InterPro" id="IPR027417">
    <property type="entry name" value="P-loop_NTPase"/>
</dbReference>
<feature type="transmembrane region" description="Helical" evidence="9">
    <location>
        <begin position="174"/>
        <end position="191"/>
    </location>
</feature>
<dbReference type="PROSITE" id="PS00211">
    <property type="entry name" value="ABC_TRANSPORTER_1"/>
    <property type="match status" value="1"/>
</dbReference>
<protein>
    <recommendedName>
        <fullName evidence="14">ABC transporter ATP-binding protein</fullName>
    </recommendedName>
</protein>
<evidence type="ECO:0008006" key="14">
    <source>
        <dbReference type="Google" id="ProtNLM"/>
    </source>
</evidence>
<dbReference type="SUPFAM" id="SSF90123">
    <property type="entry name" value="ABC transporter transmembrane region"/>
    <property type="match status" value="1"/>
</dbReference>
<comment type="subcellular location">
    <subcellularLocation>
        <location evidence="1">Cell membrane</location>
        <topology evidence="1">Multi-pass membrane protein</topology>
    </subcellularLocation>
</comment>
<evidence type="ECO:0000256" key="7">
    <source>
        <dbReference type="ARBA" id="ARBA00023136"/>
    </source>
</evidence>
<evidence type="ECO:0000256" key="8">
    <source>
        <dbReference type="SAM" id="MobiDB-lite"/>
    </source>
</evidence>
<gene>
    <name evidence="12" type="ORF">A2W52_04145</name>
</gene>
<dbReference type="GO" id="GO:0016887">
    <property type="term" value="F:ATP hydrolysis activity"/>
    <property type="evidence" value="ECO:0007669"/>
    <property type="project" value="InterPro"/>
</dbReference>
<reference evidence="12 13" key="1">
    <citation type="journal article" date="2016" name="Nat. Commun.">
        <title>Thousands of microbial genomes shed light on interconnected biogeochemical processes in an aquifer system.</title>
        <authorList>
            <person name="Anantharaman K."/>
            <person name="Brown C.T."/>
            <person name="Hug L.A."/>
            <person name="Sharon I."/>
            <person name="Castelle C.J."/>
            <person name="Probst A.J."/>
            <person name="Thomas B.C."/>
            <person name="Singh A."/>
            <person name="Wilkins M.J."/>
            <person name="Karaoz U."/>
            <person name="Brodie E.L."/>
            <person name="Williams K.H."/>
            <person name="Hubbard S.S."/>
            <person name="Banfield J.F."/>
        </authorList>
    </citation>
    <scope>NUCLEOTIDE SEQUENCE [LARGE SCALE GENOMIC DNA]</scope>
</reference>
<dbReference type="InterPro" id="IPR003593">
    <property type="entry name" value="AAA+_ATPase"/>
</dbReference>
<dbReference type="FunFam" id="3.40.50.300:FF:000287">
    <property type="entry name" value="Multidrug ABC transporter ATP-binding protein"/>
    <property type="match status" value="1"/>
</dbReference>
<dbReference type="Gene3D" id="1.20.1560.10">
    <property type="entry name" value="ABC transporter type 1, transmembrane domain"/>
    <property type="match status" value="1"/>
</dbReference>
<dbReference type="Proteomes" id="UP000176493">
    <property type="component" value="Unassembled WGS sequence"/>
</dbReference>
<dbReference type="PANTHER" id="PTHR43394">
    <property type="entry name" value="ATP-DEPENDENT PERMEASE MDL1, MITOCHONDRIAL"/>
    <property type="match status" value="1"/>
</dbReference>
<dbReference type="InterPro" id="IPR039421">
    <property type="entry name" value="Type_1_exporter"/>
</dbReference>
<feature type="domain" description="ABC transporter" evidence="10">
    <location>
        <begin position="350"/>
        <end position="584"/>
    </location>
</feature>
<dbReference type="EMBL" id="MHRJ01000050">
    <property type="protein sequence ID" value="OHA21181.1"/>
    <property type="molecule type" value="Genomic_DNA"/>
</dbReference>
<evidence type="ECO:0000256" key="4">
    <source>
        <dbReference type="ARBA" id="ARBA00022741"/>
    </source>
</evidence>
<dbReference type="InterPro" id="IPR003439">
    <property type="entry name" value="ABC_transporter-like_ATP-bd"/>
</dbReference>
<dbReference type="PROSITE" id="PS50893">
    <property type="entry name" value="ABC_TRANSPORTER_2"/>
    <property type="match status" value="1"/>
</dbReference>
<keyword evidence="5" id="KW-0067">ATP-binding</keyword>
<dbReference type="InterPro" id="IPR017871">
    <property type="entry name" value="ABC_transporter-like_CS"/>
</dbReference>
<feature type="compositionally biased region" description="Polar residues" evidence="8">
    <location>
        <begin position="605"/>
        <end position="626"/>
    </location>
</feature>
<keyword evidence="3 9" id="KW-0812">Transmembrane</keyword>
<keyword evidence="7 9" id="KW-0472">Membrane</keyword>
<organism evidence="12 13">
    <name type="scientific">Candidatus Taylorbacteria bacterium RIFCSPHIGHO2_02_49_25</name>
    <dbReference type="NCBI Taxonomy" id="1802305"/>
    <lineage>
        <taxon>Bacteria</taxon>
        <taxon>Candidatus Tayloriibacteriota</taxon>
    </lineage>
</organism>
<dbReference type="Gene3D" id="3.40.50.300">
    <property type="entry name" value="P-loop containing nucleotide triphosphate hydrolases"/>
    <property type="match status" value="1"/>
</dbReference>
<evidence type="ECO:0000256" key="9">
    <source>
        <dbReference type="SAM" id="Phobius"/>
    </source>
</evidence>
<feature type="transmembrane region" description="Helical" evidence="9">
    <location>
        <begin position="148"/>
        <end position="168"/>
    </location>
</feature>
<evidence type="ECO:0000256" key="3">
    <source>
        <dbReference type="ARBA" id="ARBA00022692"/>
    </source>
</evidence>
<evidence type="ECO:0000259" key="10">
    <source>
        <dbReference type="PROSITE" id="PS50893"/>
    </source>
</evidence>
<dbReference type="Pfam" id="PF00005">
    <property type="entry name" value="ABC_tran"/>
    <property type="match status" value="1"/>
</dbReference>
<keyword evidence="2" id="KW-0813">Transport</keyword>
<accession>A0A1G2MDS3</accession>
<evidence type="ECO:0000256" key="2">
    <source>
        <dbReference type="ARBA" id="ARBA00022448"/>
    </source>
</evidence>
<feature type="transmembrane region" description="Helical" evidence="9">
    <location>
        <begin position="29"/>
        <end position="49"/>
    </location>
</feature>
<feature type="domain" description="ABC transmembrane type-1" evidence="11">
    <location>
        <begin position="31"/>
        <end position="316"/>
    </location>
</feature>
<dbReference type="InterPro" id="IPR011527">
    <property type="entry name" value="ABC1_TM_dom"/>
</dbReference>
<dbReference type="SMART" id="SM00382">
    <property type="entry name" value="AAA"/>
    <property type="match status" value="1"/>
</dbReference>
<dbReference type="InterPro" id="IPR036640">
    <property type="entry name" value="ABC1_TM_sf"/>
</dbReference>
<dbReference type="GO" id="GO:0015421">
    <property type="term" value="F:ABC-type oligopeptide transporter activity"/>
    <property type="evidence" value="ECO:0007669"/>
    <property type="project" value="TreeGrafter"/>
</dbReference>
<evidence type="ECO:0000313" key="13">
    <source>
        <dbReference type="Proteomes" id="UP000176493"/>
    </source>
</evidence>
<keyword evidence="4" id="KW-0547">Nucleotide-binding</keyword>
<dbReference type="AlphaFoldDB" id="A0A1G2MDS3"/>